<accession>A0A0T9SXA0</accession>
<evidence type="ECO:0000256" key="2">
    <source>
        <dbReference type="ARBA" id="ARBA00007399"/>
    </source>
</evidence>
<dbReference type="PANTHER" id="PTHR30251">
    <property type="entry name" value="PILUS ASSEMBLY CHAPERONE"/>
    <property type="match status" value="1"/>
</dbReference>
<keyword evidence="4" id="KW-0143">Chaperone</keyword>
<evidence type="ECO:0000313" key="8">
    <source>
        <dbReference type="EMBL" id="CNK45574.1"/>
    </source>
</evidence>
<dbReference type="SUPFAM" id="SSF49584">
    <property type="entry name" value="Periplasmic chaperone C-domain"/>
    <property type="match status" value="1"/>
</dbReference>
<evidence type="ECO:0000256" key="1">
    <source>
        <dbReference type="ARBA" id="ARBA00004418"/>
    </source>
</evidence>
<dbReference type="PANTHER" id="PTHR30251:SF11">
    <property type="entry name" value="CHAPERONE PROTEIN FIMC-RELATED"/>
    <property type="match status" value="1"/>
</dbReference>
<dbReference type="InterPro" id="IPR013783">
    <property type="entry name" value="Ig-like_fold"/>
</dbReference>
<evidence type="ECO:0000313" key="7">
    <source>
        <dbReference type="EMBL" id="CNK45266.1"/>
    </source>
</evidence>
<protein>
    <submittedName>
        <fullName evidence="7 8">Fimbrial chaperone protein</fullName>
    </submittedName>
</protein>
<sequence>MWWFKPLLFMVCLSGAVHSVQANVLADESTPLFMTIKQRVTQLYRLVELPNTLANTYKTLTFSRHGNQLQVSNPSAYHISFHSLKVGGNEIKSVSMIAAKSTLTLPLPAGNSDSVSWQAISDFGGISPVATAIIVDNANLSDKLAAAHTPLSRIEDDD</sequence>
<evidence type="ECO:0000256" key="4">
    <source>
        <dbReference type="ARBA" id="ARBA00023186"/>
    </source>
</evidence>
<comment type="subcellular location">
    <subcellularLocation>
        <location evidence="1">Periplasm</location>
    </subcellularLocation>
</comment>
<feature type="domain" description="Pili assembly chaperone C-terminal" evidence="6">
    <location>
        <begin position="71"/>
        <end position="127"/>
    </location>
</feature>
<dbReference type="RefSeq" id="WP_004702521.1">
    <property type="nucleotide sequence ID" value="NZ_CQEH01000001.1"/>
</dbReference>
<dbReference type="InterPro" id="IPR050643">
    <property type="entry name" value="Periplasmic_pilus_chap"/>
</dbReference>
<keyword evidence="5" id="KW-0732">Signal</keyword>
<reference evidence="7 9" key="1">
    <citation type="submission" date="2015-03" db="EMBL/GenBank/DDBJ databases">
        <authorList>
            <consortium name="Pathogen Informatics"/>
            <person name="Murphy D."/>
        </authorList>
    </citation>
    <scope>NUCLEOTIDE SEQUENCE [LARGE SCALE GENOMIC DNA]</scope>
    <source>
        <strain evidence="7 9">IP08791</strain>
    </source>
</reference>
<dbReference type="Gene3D" id="2.60.40.10">
    <property type="entry name" value="Immunoglobulins"/>
    <property type="match status" value="1"/>
</dbReference>
<proteinExistence type="inferred from homology"/>
<dbReference type="eggNOG" id="COG3121">
    <property type="taxonomic scope" value="Bacteria"/>
</dbReference>
<evidence type="ECO:0000259" key="6">
    <source>
        <dbReference type="Pfam" id="PF02753"/>
    </source>
</evidence>
<keyword evidence="3" id="KW-0574">Periplasm</keyword>
<dbReference type="InterPro" id="IPR016148">
    <property type="entry name" value="Pili_assmbl_chaperone_C"/>
</dbReference>
<gene>
    <name evidence="8" type="ORF">ERS137965_00120</name>
    <name evidence="7" type="ORF">ERS137966_00274</name>
</gene>
<comment type="similarity">
    <text evidence="2">Belongs to the periplasmic pilus chaperone family.</text>
</comment>
<feature type="chain" id="PRO_5006697179" evidence="5">
    <location>
        <begin position="23"/>
        <end position="158"/>
    </location>
</feature>
<dbReference type="EMBL" id="CQEJ01000001">
    <property type="protein sequence ID" value="CNK45574.1"/>
    <property type="molecule type" value="Genomic_DNA"/>
</dbReference>
<dbReference type="AlphaFoldDB" id="A0A0T9SXA0"/>
<dbReference type="OrthoDB" id="9131059at2"/>
<reference evidence="8 10" key="2">
    <citation type="submission" date="2015-03" db="EMBL/GenBank/DDBJ databases">
        <authorList>
            <person name="Murphy D."/>
        </authorList>
    </citation>
    <scope>NUCLEOTIDE SEQUENCE [LARGE SCALE GENOMIC DNA]</scope>
    <source>
        <strain evidence="8 10">IP06005</strain>
    </source>
</reference>
<evidence type="ECO:0000313" key="10">
    <source>
        <dbReference type="Proteomes" id="UP000041595"/>
    </source>
</evidence>
<name>A0A0T9SXA0_YERAL</name>
<keyword evidence="9" id="KW-1185">Reference proteome</keyword>
<dbReference type="STRING" id="1453495.AT01_3579"/>
<dbReference type="Proteomes" id="UP000041595">
    <property type="component" value="Unassembled WGS sequence"/>
</dbReference>
<dbReference type="GO" id="GO:0042597">
    <property type="term" value="C:periplasmic space"/>
    <property type="evidence" value="ECO:0007669"/>
    <property type="project" value="UniProtKB-SubCell"/>
</dbReference>
<organism evidence="8 10">
    <name type="scientific">Yersinia aldovae</name>
    <dbReference type="NCBI Taxonomy" id="29483"/>
    <lineage>
        <taxon>Bacteria</taxon>
        <taxon>Pseudomonadati</taxon>
        <taxon>Pseudomonadota</taxon>
        <taxon>Gammaproteobacteria</taxon>
        <taxon>Enterobacterales</taxon>
        <taxon>Yersiniaceae</taxon>
        <taxon>Yersinia</taxon>
    </lineage>
</organism>
<evidence type="ECO:0000256" key="5">
    <source>
        <dbReference type="SAM" id="SignalP"/>
    </source>
</evidence>
<feature type="signal peptide" evidence="5">
    <location>
        <begin position="1"/>
        <end position="22"/>
    </location>
</feature>
<evidence type="ECO:0000256" key="3">
    <source>
        <dbReference type="ARBA" id="ARBA00022764"/>
    </source>
</evidence>
<dbReference type="EMBL" id="CQEH01000001">
    <property type="protein sequence ID" value="CNK45266.1"/>
    <property type="molecule type" value="Genomic_DNA"/>
</dbReference>
<dbReference type="Pfam" id="PF02753">
    <property type="entry name" value="PapD_C"/>
    <property type="match status" value="1"/>
</dbReference>
<dbReference type="Proteomes" id="UP000038647">
    <property type="component" value="Unassembled WGS sequence"/>
</dbReference>
<evidence type="ECO:0000313" key="9">
    <source>
        <dbReference type="Proteomes" id="UP000038647"/>
    </source>
</evidence>
<dbReference type="InterPro" id="IPR036316">
    <property type="entry name" value="Pili_assmbl_chap_C_dom_sf"/>
</dbReference>